<feature type="region of interest" description="Disordered" evidence="2">
    <location>
        <begin position="30"/>
        <end position="49"/>
    </location>
</feature>
<evidence type="ECO:0000259" key="5">
    <source>
        <dbReference type="SMART" id="SM00079"/>
    </source>
</evidence>
<gene>
    <name evidence="6" type="ORF">AVDCRST_MAG35-180</name>
</gene>
<dbReference type="PANTHER" id="PTHR35936">
    <property type="entry name" value="MEMBRANE-BOUND LYTIC MUREIN TRANSGLYCOSYLASE F"/>
    <property type="match status" value="1"/>
</dbReference>
<dbReference type="SUPFAM" id="SSF53850">
    <property type="entry name" value="Periplasmic binding protein-like II"/>
    <property type="match status" value="1"/>
</dbReference>
<dbReference type="GO" id="GO:0016020">
    <property type="term" value="C:membrane"/>
    <property type="evidence" value="ECO:0007669"/>
    <property type="project" value="InterPro"/>
</dbReference>
<sequence length="300" mass="30295">YGAPVPRPTLLAALGLPLALTLAGCAPADEPAPGAAASSPADGAAPAGGDCTPDALATLAPGTLTVATSEPAFEPWVVGNDPTTGEGFEAAVAHAVAEQLGYAEDQVAWVRADFNAAIAPGPKTFDVDVNQFSITEERAEAVDFSSGYYTVQQAVVADASSPAAGATSLADLQGVRLGAQVGTTSLQTITETIAPTTEPSVYTTNDDAVLALQNGQVDALVVDLPTAFYLAAAELDDGVVVGQVPPPEGVPDEEFGLVLELDSPLTGCVSGAVDALREDGTLAELEQQWLAEAGEAPILQ</sequence>
<feature type="signal peptide" evidence="3">
    <location>
        <begin position="1"/>
        <end position="28"/>
    </location>
</feature>
<dbReference type="Pfam" id="PF00497">
    <property type="entry name" value="SBP_bac_3"/>
    <property type="match status" value="1"/>
</dbReference>
<evidence type="ECO:0000256" key="3">
    <source>
        <dbReference type="SAM" id="SignalP"/>
    </source>
</evidence>
<feature type="domain" description="Solute-binding protein family 3/N-terminal" evidence="4">
    <location>
        <begin position="63"/>
        <end position="293"/>
    </location>
</feature>
<evidence type="ECO:0000259" key="4">
    <source>
        <dbReference type="SMART" id="SM00062"/>
    </source>
</evidence>
<dbReference type="EMBL" id="CADCUY010000035">
    <property type="protein sequence ID" value="CAA9386925.1"/>
    <property type="molecule type" value="Genomic_DNA"/>
</dbReference>
<dbReference type="CDD" id="cd13530">
    <property type="entry name" value="PBP2_peptides_like"/>
    <property type="match status" value="1"/>
</dbReference>
<name>A0A6J4NIG4_9ACTN</name>
<proteinExistence type="predicted"/>
<reference evidence="6" key="1">
    <citation type="submission" date="2020-02" db="EMBL/GenBank/DDBJ databases">
        <authorList>
            <person name="Meier V. D."/>
        </authorList>
    </citation>
    <scope>NUCLEOTIDE SEQUENCE</scope>
    <source>
        <strain evidence="6">AVDCRST_MAG35</strain>
    </source>
</reference>
<evidence type="ECO:0000313" key="6">
    <source>
        <dbReference type="EMBL" id="CAA9386925.1"/>
    </source>
</evidence>
<accession>A0A6J4NIG4</accession>
<keyword evidence="1 3" id="KW-0732">Signal</keyword>
<feature type="chain" id="PRO_5026996448" evidence="3">
    <location>
        <begin position="29"/>
        <end position="300"/>
    </location>
</feature>
<dbReference type="InterPro" id="IPR001638">
    <property type="entry name" value="Solute-binding_3/MltF_N"/>
</dbReference>
<dbReference type="Gene3D" id="3.40.190.10">
    <property type="entry name" value="Periplasmic binding protein-like II"/>
    <property type="match status" value="2"/>
</dbReference>
<feature type="non-terminal residue" evidence="6">
    <location>
        <position position="1"/>
    </location>
</feature>
<dbReference type="GO" id="GO:0015276">
    <property type="term" value="F:ligand-gated monoatomic ion channel activity"/>
    <property type="evidence" value="ECO:0007669"/>
    <property type="project" value="InterPro"/>
</dbReference>
<evidence type="ECO:0000256" key="2">
    <source>
        <dbReference type="SAM" id="MobiDB-lite"/>
    </source>
</evidence>
<dbReference type="PANTHER" id="PTHR35936:SF19">
    <property type="entry name" value="AMINO-ACID-BINDING PROTEIN YXEM-RELATED"/>
    <property type="match status" value="1"/>
</dbReference>
<dbReference type="SMART" id="SM00079">
    <property type="entry name" value="PBPe"/>
    <property type="match status" value="1"/>
</dbReference>
<feature type="domain" description="Ionotropic glutamate receptor C-terminal" evidence="5">
    <location>
        <begin position="63"/>
        <end position="292"/>
    </location>
</feature>
<organism evidence="6">
    <name type="scientific">uncultured Quadrisphaera sp</name>
    <dbReference type="NCBI Taxonomy" id="904978"/>
    <lineage>
        <taxon>Bacteria</taxon>
        <taxon>Bacillati</taxon>
        <taxon>Actinomycetota</taxon>
        <taxon>Actinomycetes</taxon>
        <taxon>Kineosporiales</taxon>
        <taxon>Kineosporiaceae</taxon>
        <taxon>Quadrisphaera</taxon>
        <taxon>environmental samples</taxon>
    </lineage>
</organism>
<protein>
    <submittedName>
        <fullName evidence="6">ABC transporter, substrate-binding protein (Cluster 3, basic aa/glutamine/opines)</fullName>
    </submittedName>
</protein>
<evidence type="ECO:0000256" key="1">
    <source>
        <dbReference type="ARBA" id="ARBA00022729"/>
    </source>
</evidence>
<dbReference type="SMART" id="SM00062">
    <property type="entry name" value="PBPb"/>
    <property type="match status" value="1"/>
</dbReference>
<dbReference type="AlphaFoldDB" id="A0A6J4NIG4"/>
<dbReference type="InterPro" id="IPR001320">
    <property type="entry name" value="Iontro_rcpt_C"/>
</dbReference>